<protein>
    <submittedName>
        <fullName evidence="1">Phage head-tail joining protein</fullName>
    </submittedName>
</protein>
<organism evidence="1">
    <name type="scientific">Clostridium innocuum</name>
    <dbReference type="NCBI Taxonomy" id="1522"/>
    <lineage>
        <taxon>Bacteria</taxon>
        <taxon>Bacillati</taxon>
        <taxon>Bacillota</taxon>
        <taxon>Clostridia</taxon>
        <taxon>Eubacteriales</taxon>
        <taxon>Clostridiaceae</taxon>
        <taxon>Clostridium</taxon>
    </lineage>
</organism>
<proteinExistence type="predicted"/>
<dbReference type="Gene3D" id="2.40.10.270">
    <property type="entry name" value="Bacteriophage SPP1 head-tail adaptor protein"/>
    <property type="match status" value="1"/>
</dbReference>
<dbReference type="InterPro" id="IPR038666">
    <property type="entry name" value="SSP1_head-tail_sf"/>
</dbReference>
<dbReference type="InterPro" id="IPR008767">
    <property type="entry name" value="Phage_SPP1_head-tail_adaptor"/>
</dbReference>
<dbReference type="AlphaFoldDB" id="A0A6N2XDR2"/>
<evidence type="ECO:0000313" key="1">
    <source>
        <dbReference type="EMBL" id="VYT52471.1"/>
    </source>
</evidence>
<name>A0A6N2XDR2_CLOIN</name>
<accession>A0A6N2XDR2</accession>
<dbReference type="NCBIfam" id="TIGR01563">
    <property type="entry name" value="gp16_SPP1"/>
    <property type="match status" value="1"/>
</dbReference>
<reference evidence="1" key="1">
    <citation type="submission" date="2019-11" db="EMBL/GenBank/DDBJ databases">
        <authorList>
            <person name="Feng L."/>
        </authorList>
    </citation>
    <scope>NUCLEOTIDE SEQUENCE</scope>
    <source>
        <strain evidence="1">CinnocuumLFYP12</strain>
    </source>
</reference>
<sequence>MYRPRDPFTVSMLILKPYTKTVKMVATKTYPKPEEVQEDMRISASFRTFGGSESVSNGIVTIIDTAIIETWYRPDITADCQIYVYETGKTYDIIQTPEDIDMRHQFLKFKVKAIGGKP</sequence>
<dbReference type="EMBL" id="CACRTE010000058">
    <property type="protein sequence ID" value="VYT52471.1"/>
    <property type="molecule type" value="Genomic_DNA"/>
</dbReference>
<dbReference type="RefSeq" id="WP_008729059.1">
    <property type="nucleotide sequence ID" value="NZ_BAABXQ010000006.1"/>
</dbReference>
<gene>
    <name evidence="1" type="ORF">CILFYP12_04289</name>
</gene>
<dbReference type="Pfam" id="PF05521">
    <property type="entry name" value="Phage_HCP"/>
    <property type="match status" value="1"/>
</dbReference>